<organism evidence="2 3">
    <name type="scientific">Hohenbuehelia grisea</name>
    <dbReference type="NCBI Taxonomy" id="104357"/>
    <lineage>
        <taxon>Eukaryota</taxon>
        <taxon>Fungi</taxon>
        <taxon>Dikarya</taxon>
        <taxon>Basidiomycota</taxon>
        <taxon>Agaricomycotina</taxon>
        <taxon>Agaricomycetes</taxon>
        <taxon>Agaricomycetidae</taxon>
        <taxon>Agaricales</taxon>
        <taxon>Pleurotineae</taxon>
        <taxon>Pleurotaceae</taxon>
        <taxon>Hohenbuehelia</taxon>
    </lineage>
</organism>
<feature type="region of interest" description="Disordered" evidence="1">
    <location>
        <begin position="56"/>
        <end position="128"/>
    </location>
</feature>
<accession>A0ABR3JR65</accession>
<dbReference type="EMBL" id="JASNQZ010000005">
    <property type="protein sequence ID" value="KAL0957655.1"/>
    <property type="molecule type" value="Genomic_DNA"/>
</dbReference>
<name>A0ABR3JR65_9AGAR</name>
<comment type="caution">
    <text evidence="2">The sequence shown here is derived from an EMBL/GenBank/DDBJ whole genome shotgun (WGS) entry which is preliminary data.</text>
</comment>
<evidence type="ECO:0000313" key="2">
    <source>
        <dbReference type="EMBL" id="KAL0957655.1"/>
    </source>
</evidence>
<reference evidence="3" key="1">
    <citation type="submission" date="2024-06" db="EMBL/GenBank/DDBJ databases">
        <title>Multi-omics analyses provide insights into the biosynthesis of the anticancer antibiotic pleurotin in Hohenbuehelia grisea.</title>
        <authorList>
            <person name="Weaver J.A."/>
            <person name="Alberti F."/>
        </authorList>
    </citation>
    <scope>NUCLEOTIDE SEQUENCE [LARGE SCALE GENOMIC DNA]</scope>
    <source>
        <strain evidence="3">T-177</strain>
    </source>
</reference>
<evidence type="ECO:0000313" key="3">
    <source>
        <dbReference type="Proteomes" id="UP001556367"/>
    </source>
</evidence>
<feature type="compositionally biased region" description="Basic residues" evidence="1">
    <location>
        <begin position="71"/>
        <end position="82"/>
    </location>
</feature>
<protein>
    <submittedName>
        <fullName evidence="2">Uncharacterized protein</fullName>
    </submittedName>
</protein>
<sequence length="187" mass="20950">MARPKAVAVALEGPLNTKRTRAELDVIAEALGGDVPGQKNMKEQINEMILVHLHRLPHQLEGPPPKTSTFRIKKKKNRPKKKATLDPKAFEELTKSKAKSGGNDDGPKPGSTGHLNDDADLGDDPFSYTDAPTRRRRCWQLKSDRDYTYAKLLTRFYASLHAANPLLLSPSSKRYTIAPPSIRREWN</sequence>
<gene>
    <name evidence="2" type="ORF">HGRIS_001436</name>
</gene>
<evidence type="ECO:0000256" key="1">
    <source>
        <dbReference type="SAM" id="MobiDB-lite"/>
    </source>
</evidence>
<proteinExistence type="predicted"/>
<dbReference type="Proteomes" id="UP001556367">
    <property type="component" value="Unassembled WGS sequence"/>
</dbReference>
<feature type="compositionally biased region" description="Basic and acidic residues" evidence="1">
    <location>
        <begin position="83"/>
        <end position="95"/>
    </location>
</feature>
<keyword evidence="3" id="KW-1185">Reference proteome</keyword>